<dbReference type="PANTHER" id="PTHR47751">
    <property type="entry name" value="SUPERFAMILY HYDROLASE, PUTATIVE (AFU_ORTHOLOGUE AFUA_2G16580)-RELATED"/>
    <property type="match status" value="1"/>
</dbReference>
<feature type="region of interest" description="Disordered" evidence="2">
    <location>
        <begin position="1"/>
        <end position="45"/>
    </location>
</feature>
<proteinExistence type="inferred from homology"/>
<name>A0A5N7BZZ3_PETAA</name>
<organism evidence="3">
    <name type="scientific">Petromyces alliaceus</name>
    <name type="common">Aspergillus alliaceus</name>
    <dbReference type="NCBI Taxonomy" id="209559"/>
    <lineage>
        <taxon>Eukaryota</taxon>
        <taxon>Fungi</taxon>
        <taxon>Dikarya</taxon>
        <taxon>Ascomycota</taxon>
        <taxon>Pezizomycotina</taxon>
        <taxon>Eurotiomycetes</taxon>
        <taxon>Eurotiomycetidae</taxon>
        <taxon>Eurotiales</taxon>
        <taxon>Aspergillaceae</taxon>
        <taxon>Aspergillus</taxon>
        <taxon>Aspergillus subgen. Circumdati</taxon>
    </lineage>
</organism>
<gene>
    <name evidence="3" type="ORF">BDV23DRAFT_186319</name>
</gene>
<evidence type="ECO:0000256" key="1">
    <source>
        <dbReference type="ARBA" id="ARBA00029464"/>
    </source>
</evidence>
<dbReference type="SUPFAM" id="SSF53474">
    <property type="entry name" value="alpha/beta-Hydrolases"/>
    <property type="match status" value="1"/>
</dbReference>
<evidence type="ECO:0008006" key="4">
    <source>
        <dbReference type="Google" id="ProtNLM"/>
    </source>
</evidence>
<dbReference type="Gene3D" id="3.40.50.1820">
    <property type="entry name" value="alpha/beta hydrolase"/>
    <property type="match status" value="1"/>
</dbReference>
<evidence type="ECO:0000313" key="3">
    <source>
        <dbReference type="EMBL" id="KAE8387406.1"/>
    </source>
</evidence>
<dbReference type="EMBL" id="ML735293">
    <property type="protein sequence ID" value="KAE8387406.1"/>
    <property type="molecule type" value="Genomic_DNA"/>
</dbReference>
<dbReference type="PANTHER" id="PTHR47751:SF1">
    <property type="entry name" value="SUPERFAMILY HYDROLASE, PUTATIVE (AFU_ORTHOLOGUE AFUA_2G16580)-RELATED"/>
    <property type="match status" value="1"/>
</dbReference>
<sequence length="132" mass="14226">MTPKTGPFATRPSAEDLSTPSNYKYKGHPSRPINLAGRPFKPSATTTSKTSALIVIHPGGGVKERTARLYARKLATNGFTTFCYDASYQGESGGSPHFLEDPNERLSDIYAVTGYLQNLDTIDSDKIGVVGI</sequence>
<dbReference type="Proteomes" id="UP000326877">
    <property type="component" value="Unassembled WGS sequence"/>
</dbReference>
<protein>
    <recommendedName>
        <fullName evidence="4">Dienelactone hydrolase domain-containing protein</fullName>
    </recommendedName>
</protein>
<accession>A0A5N7BZZ3</accession>
<dbReference type="OrthoDB" id="2498029at2759"/>
<reference evidence="3" key="1">
    <citation type="submission" date="2019-04" db="EMBL/GenBank/DDBJ databases">
        <title>Friends and foes A comparative genomics studyof 23 Aspergillus species from section Flavi.</title>
        <authorList>
            <consortium name="DOE Joint Genome Institute"/>
            <person name="Kjaerbolling I."/>
            <person name="Vesth T."/>
            <person name="Frisvad J.C."/>
            <person name="Nybo J.L."/>
            <person name="Theobald S."/>
            <person name="Kildgaard S."/>
            <person name="Isbrandt T."/>
            <person name="Kuo A."/>
            <person name="Sato A."/>
            <person name="Lyhne E.K."/>
            <person name="Kogle M.E."/>
            <person name="Wiebenga A."/>
            <person name="Kun R.S."/>
            <person name="Lubbers R.J."/>
            <person name="Makela M.R."/>
            <person name="Barry K."/>
            <person name="Chovatia M."/>
            <person name="Clum A."/>
            <person name="Daum C."/>
            <person name="Haridas S."/>
            <person name="He G."/>
            <person name="LaButti K."/>
            <person name="Lipzen A."/>
            <person name="Mondo S."/>
            <person name="Riley R."/>
            <person name="Salamov A."/>
            <person name="Simmons B.A."/>
            <person name="Magnuson J.K."/>
            <person name="Henrissat B."/>
            <person name="Mortensen U.H."/>
            <person name="Larsen T.O."/>
            <person name="Devries R.P."/>
            <person name="Grigoriev I.V."/>
            <person name="Machida M."/>
            <person name="Baker S.E."/>
            <person name="Andersen M.R."/>
        </authorList>
    </citation>
    <scope>NUCLEOTIDE SEQUENCE [LARGE SCALE GENOMIC DNA]</scope>
    <source>
        <strain evidence="3">IBT 14317</strain>
    </source>
</reference>
<comment type="similarity">
    <text evidence="1">Belongs to the polyketide transferase af380 family.</text>
</comment>
<dbReference type="InterPro" id="IPR051411">
    <property type="entry name" value="Polyketide_trans_af380"/>
</dbReference>
<dbReference type="AlphaFoldDB" id="A0A5N7BZZ3"/>
<evidence type="ECO:0000256" key="2">
    <source>
        <dbReference type="SAM" id="MobiDB-lite"/>
    </source>
</evidence>
<dbReference type="InterPro" id="IPR029058">
    <property type="entry name" value="AB_hydrolase_fold"/>
</dbReference>